<feature type="transmembrane region" description="Helical" evidence="1">
    <location>
        <begin position="28"/>
        <end position="48"/>
    </location>
</feature>
<evidence type="ECO:0000256" key="1">
    <source>
        <dbReference type="SAM" id="Phobius"/>
    </source>
</evidence>
<dbReference type="EMBL" id="FNFO01000008">
    <property type="protein sequence ID" value="SDL80938.1"/>
    <property type="molecule type" value="Genomic_DNA"/>
</dbReference>
<keyword evidence="3" id="KW-1185">Reference proteome</keyword>
<dbReference type="AlphaFoldDB" id="A0A1G9N370"/>
<reference evidence="2 3" key="1">
    <citation type="submission" date="2016-10" db="EMBL/GenBank/DDBJ databases">
        <authorList>
            <person name="de Groot N.N."/>
        </authorList>
    </citation>
    <scope>NUCLEOTIDE SEQUENCE [LARGE SCALE GENOMIC DNA]</scope>
    <source>
        <strain evidence="2 3">DSM 25186</strain>
    </source>
</reference>
<keyword evidence="1" id="KW-0472">Membrane</keyword>
<keyword evidence="1" id="KW-0812">Transmembrane</keyword>
<feature type="transmembrane region" description="Helical" evidence="1">
    <location>
        <begin position="69"/>
        <end position="88"/>
    </location>
</feature>
<sequence>MSFFTILLVIAGVGGLYFYPLEKEFVGSAWAAIFISVYAVNYFIFLFGKRYRIIVSKHGDDIKTWEKRLVLAYIIFSFAMLVLFVAIARKSYNP</sequence>
<protein>
    <submittedName>
        <fullName evidence="2">Uncharacterized protein</fullName>
    </submittedName>
</protein>
<evidence type="ECO:0000313" key="2">
    <source>
        <dbReference type="EMBL" id="SDL80938.1"/>
    </source>
</evidence>
<gene>
    <name evidence="2" type="ORF">SAMN05421823_108166</name>
</gene>
<evidence type="ECO:0000313" key="3">
    <source>
        <dbReference type="Proteomes" id="UP000198510"/>
    </source>
</evidence>
<keyword evidence="1" id="KW-1133">Transmembrane helix</keyword>
<name>A0A1G9N370_9BACT</name>
<organism evidence="2 3">
    <name type="scientific">Catalinimonas alkaloidigena</name>
    <dbReference type="NCBI Taxonomy" id="1075417"/>
    <lineage>
        <taxon>Bacteria</taxon>
        <taxon>Pseudomonadati</taxon>
        <taxon>Bacteroidota</taxon>
        <taxon>Cytophagia</taxon>
        <taxon>Cytophagales</taxon>
        <taxon>Catalimonadaceae</taxon>
        <taxon>Catalinimonas</taxon>
    </lineage>
</organism>
<proteinExistence type="predicted"/>
<accession>A0A1G9N370</accession>
<dbReference type="Proteomes" id="UP000198510">
    <property type="component" value="Unassembled WGS sequence"/>
</dbReference>